<gene>
    <name evidence="2" type="ORF">KUTeg_024939</name>
</gene>
<name>A0ABQ9E522_TEGGR</name>
<proteinExistence type="predicted"/>
<evidence type="ECO:0000313" key="3">
    <source>
        <dbReference type="Proteomes" id="UP001217089"/>
    </source>
</evidence>
<reference evidence="2 3" key="1">
    <citation type="submission" date="2022-12" db="EMBL/GenBank/DDBJ databases">
        <title>Chromosome-level genome of Tegillarca granosa.</title>
        <authorList>
            <person name="Kim J."/>
        </authorList>
    </citation>
    <scope>NUCLEOTIDE SEQUENCE [LARGE SCALE GENOMIC DNA]</scope>
    <source>
        <strain evidence="2">Teg-2019</strain>
        <tissue evidence="2">Adductor muscle</tissue>
    </source>
</reference>
<dbReference type="EMBL" id="JARBDR010000923">
    <property type="protein sequence ID" value="KAJ8298408.1"/>
    <property type="molecule type" value="Genomic_DNA"/>
</dbReference>
<evidence type="ECO:0000313" key="2">
    <source>
        <dbReference type="EMBL" id="KAJ8298408.1"/>
    </source>
</evidence>
<protein>
    <submittedName>
        <fullName evidence="2">Uncharacterized protein</fullName>
    </submittedName>
</protein>
<feature type="transmembrane region" description="Helical" evidence="1">
    <location>
        <begin position="70"/>
        <end position="90"/>
    </location>
</feature>
<comment type="caution">
    <text evidence="2">The sequence shown here is derived from an EMBL/GenBank/DDBJ whole genome shotgun (WGS) entry which is preliminary data.</text>
</comment>
<evidence type="ECO:0000256" key="1">
    <source>
        <dbReference type="SAM" id="Phobius"/>
    </source>
</evidence>
<dbReference type="Proteomes" id="UP001217089">
    <property type="component" value="Unassembled WGS sequence"/>
</dbReference>
<keyword evidence="3" id="KW-1185">Reference proteome</keyword>
<organism evidence="2 3">
    <name type="scientific">Tegillarca granosa</name>
    <name type="common">Malaysian cockle</name>
    <name type="synonym">Anadara granosa</name>
    <dbReference type="NCBI Taxonomy" id="220873"/>
    <lineage>
        <taxon>Eukaryota</taxon>
        <taxon>Metazoa</taxon>
        <taxon>Spiralia</taxon>
        <taxon>Lophotrochozoa</taxon>
        <taxon>Mollusca</taxon>
        <taxon>Bivalvia</taxon>
        <taxon>Autobranchia</taxon>
        <taxon>Pteriomorphia</taxon>
        <taxon>Arcoida</taxon>
        <taxon>Arcoidea</taxon>
        <taxon>Arcidae</taxon>
        <taxon>Tegillarca</taxon>
    </lineage>
</organism>
<accession>A0ABQ9E522</accession>
<keyword evidence="1" id="KW-0812">Transmembrane</keyword>
<keyword evidence="1" id="KW-1133">Transmembrane helix</keyword>
<sequence length="91" mass="10229">MGLQRRRCSNDYCVHNVLASRCFCNGGMSALTQEQFDEILKDLQVDKDSTNAAKRKLISAKDDRPSAQTIGYIGIIITGFLIFIYLSFFVS</sequence>
<keyword evidence="1" id="KW-0472">Membrane</keyword>